<dbReference type="InterPro" id="IPR001752">
    <property type="entry name" value="Kinesin_motor_dom"/>
</dbReference>
<dbReference type="eggNOG" id="KOG0239">
    <property type="taxonomic scope" value="Eukaryota"/>
</dbReference>
<dbReference type="InterPro" id="IPR027417">
    <property type="entry name" value="P-loop_NTPase"/>
</dbReference>
<dbReference type="InterPro" id="IPR019821">
    <property type="entry name" value="Kinesin_motor_CS"/>
</dbReference>
<evidence type="ECO:0000256" key="3">
    <source>
        <dbReference type="ARBA" id="ARBA00022741"/>
    </source>
</evidence>
<dbReference type="PROSITE" id="PS00411">
    <property type="entry name" value="KINESIN_MOTOR_1"/>
    <property type="match status" value="1"/>
</dbReference>
<dbReference type="PANTHER" id="PTHR47972:SF45">
    <property type="entry name" value="PROTEIN CLARET SEGREGATIONAL"/>
    <property type="match status" value="1"/>
</dbReference>
<name>A5DGX7_PICGU</name>
<dbReference type="SUPFAM" id="SSF52540">
    <property type="entry name" value="P-loop containing nucleoside triphosphate hydrolases"/>
    <property type="match status" value="1"/>
</dbReference>
<feature type="coiled-coil region" evidence="8">
    <location>
        <begin position="217"/>
        <end position="244"/>
    </location>
</feature>
<feature type="binding site" evidence="6">
    <location>
        <begin position="591"/>
        <end position="598"/>
    </location>
    <ligand>
        <name>ATP</name>
        <dbReference type="ChEBI" id="CHEBI:30616"/>
    </ligand>
</feature>
<evidence type="ECO:0000256" key="5">
    <source>
        <dbReference type="ARBA" id="ARBA00023175"/>
    </source>
</evidence>
<evidence type="ECO:0000313" key="11">
    <source>
        <dbReference type="Proteomes" id="UP000001997"/>
    </source>
</evidence>
<dbReference type="Gene3D" id="3.40.850.10">
    <property type="entry name" value="Kinesin motor domain"/>
    <property type="match status" value="1"/>
</dbReference>
<dbReference type="GO" id="GO:0003777">
    <property type="term" value="F:microtubule motor activity"/>
    <property type="evidence" value="ECO:0007669"/>
    <property type="project" value="InterPro"/>
</dbReference>
<evidence type="ECO:0000259" key="9">
    <source>
        <dbReference type="PROSITE" id="PS50067"/>
    </source>
</evidence>
<keyword evidence="11" id="KW-1185">Reference proteome</keyword>
<keyword evidence="3 6" id="KW-0547">Nucleotide-binding</keyword>
<feature type="coiled-coil region" evidence="8">
    <location>
        <begin position="450"/>
        <end position="498"/>
    </location>
</feature>
<keyword evidence="2 7" id="KW-0493">Microtubule</keyword>
<evidence type="ECO:0000256" key="2">
    <source>
        <dbReference type="ARBA" id="ARBA00022701"/>
    </source>
</evidence>
<dbReference type="GO" id="GO:0007018">
    <property type="term" value="P:microtubule-based movement"/>
    <property type="evidence" value="ECO:0007669"/>
    <property type="project" value="InterPro"/>
</dbReference>
<evidence type="ECO:0000313" key="10">
    <source>
        <dbReference type="EMBL" id="EDK38429.2"/>
    </source>
</evidence>
<dbReference type="OrthoDB" id="3176171at2759"/>
<dbReference type="GO" id="GO:0005874">
    <property type="term" value="C:microtubule"/>
    <property type="evidence" value="ECO:0007669"/>
    <property type="project" value="UniProtKB-KW"/>
</dbReference>
<dbReference type="Pfam" id="PF00225">
    <property type="entry name" value="Kinesin"/>
    <property type="match status" value="1"/>
</dbReference>
<dbReference type="FunCoup" id="A5DGX7">
    <property type="interactions" value="344"/>
</dbReference>
<dbReference type="InterPro" id="IPR027640">
    <property type="entry name" value="Kinesin-like_fam"/>
</dbReference>
<gene>
    <name evidence="10" type="ORF">PGUG_02528</name>
</gene>
<keyword evidence="4 6" id="KW-0067">ATP-binding</keyword>
<sequence length="849" mass="96394">MHWRTLANHRQFFSFSWALRRNQISNRISLRISLRISRRISIQTSRLSTRCSRLRYRLRLRRLRRPNHHSVSPEPLSAPSQLSYCLSWASEPSRAIECSLLLQSSSPYFTKSIASHPIASSPRLMSAAVCMLHLCLCLEFDSDLTHTPKKVETAMEANKENEIPCSEFSRRESGSEKRLYSHSFSTNSKMAKSLRHSYSVSPASGTRNGDSYSQGILDKLQVSIEQKSNEIDSLETAIMTLKTQRANQEFEIFKVEDKQAHLQKQFDALVSSIAELEHHERDSLQALNNKYQLQRKQHIHKHEESLTELKETITSEIEKAFDENLGRLVEEISTLKKRKSQLEQDTVLQDQDLNRRLIKLKEDHSKKLIGLNQSLDESLIMLKSAIEQVSEDKRTKEQQLQALSSSRQSNEISANNECHKTLHNLKLESRIKEEELSALKAGIASSNTELHATNELVAQMKREIDSYRDKSADIHRSMEHKEEIRRKLHNKLQELKGNIRVFCRVRPTCGESKPLANIEIPDLSLDDDSPNMSMIIRKPGDENFSSNSVPYQFSFDKIFSPTSSNSDVFKEISQLVQSSLDGYNVCVFAYGQTGSGKTFTMAHEADGMIPQSLKKVFEDIKTLESQDWQYELHGQFLEIYNEAIFDLLSPTKVSRSPSENNPKKYEIKHDDVSGTTSVTNLTSVSITGADHAMKLLSLANKNRSTAYTKSNEHSSRSHSIFMLQLHGRNIKTMESRYGTLNLVDLAGSERLSNSQAQAERLKETQAINKSLSSLGDVISALKSSQKGKPSQHIPYRNSKLTYLLKNSLGGDCKTLMFVNISPFATNVNETLNSLRFASKVNATSQSRSK</sequence>
<dbReference type="PRINTS" id="PR00380">
    <property type="entry name" value="KINESINHEAVY"/>
</dbReference>
<reference evidence="10 11" key="1">
    <citation type="journal article" date="2009" name="Nature">
        <title>Evolution of pathogenicity and sexual reproduction in eight Candida genomes.</title>
        <authorList>
            <person name="Butler G."/>
            <person name="Rasmussen M.D."/>
            <person name="Lin M.F."/>
            <person name="Santos M.A."/>
            <person name="Sakthikumar S."/>
            <person name="Munro C.A."/>
            <person name="Rheinbay E."/>
            <person name="Grabherr M."/>
            <person name="Forche A."/>
            <person name="Reedy J.L."/>
            <person name="Agrafioti I."/>
            <person name="Arnaud M.B."/>
            <person name="Bates S."/>
            <person name="Brown A.J."/>
            <person name="Brunke S."/>
            <person name="Costanzo M.C."/>
            <person name="Fitzpatrick D.A."/>
            <person name="de Groot P.W."/>
            <person name="Harris D."/>
            <person name="Hoyer L.L."/>
            <person name="Hube B."/>
            <person name="Klis F.M."/>
            <person name="Kodira C."/>
            <person name="Lennard N."/>
            <person name="Logue M.E."/>
            <person name="Martin R."/>
            <person name="Neiman A.M."/>
            <person name="Nikolaou E."/>
            <person name="Quail M.A."/>
            <person name="Quinn J."/>
            <person name="Santos M.C."/>
            <person name="Schmitzberger F.F."/>
            <person name="Sherlock G."/>
            <person name="Shah P."/>
            <person name="Silverstein K.A."/>
            <person name="Skrzypek M.S."/>
            <person name="Soll D."/>
            <person name="Staggs R."/>
            <person name="Stansfield I."/>
            <person name="Stumpf M.P."/>
            <person name="Sudbery P.E."/>
            <person name="Srikantha T."/>
            <person name="Zeng Q."/>
            <person name="Berman J."/>
            <person name="Berriman M."/>
            <person name="Heitman J."/>
            <person name="Gow N.A."/>
            <person name="Lorenz M.C."/>
            <person name="Birren B.W."/>
            <person name="Kellis M."/>
            <person name="Cuomo C.A."/>
        </authorList>
    </citation>
    <scope>NUCLEOTIDE SEQUENCE [LARGE SCALE GENOMIC DNA]</scope>
    <source>
        <strain evidence="11">ATCC 6260 / CBS 566 / DSM 6381 / JCM 1539 / NBRC 10279 / NRRL Y-324</strain>
    </source>
</reference>
<keyword evidence="5 6" id="KW-0505">Motor protein</keyword>
<dbReference type="CDD" id="cd01366">
    <property type="entry name" value="KISc_C_terminal"/>
    <property type="match status" value="1"/>
</dbReference>
<evidence type="ECO:0000256" key="4">
    <source>
        <dbReference type="ARBA" id="ARBA00022840"/>
    </source>
</evidence>
<dbReference type="PROSITE" id="PS50067">
    <property type="entry name" value="KINESIN_MOTOR_2"/>
    <property type="match status" value="1"/>
</dbReference>
<organism evidence="10 11">
    <name type="scientific">Meyerozyma guilliermondii (strain ATCC 6260 / CBS 566 / DSM 6381 / JCM 1539 / NBRC 10279 / NRRL Y-324)</name>
    <name type="common">Yeast</name>
    <name type="synonym">Candida guilliermondii</name>
    <dbReference type="NCBI Taxonomy" id="294746"/>
    <lineage>
        <taxon>Eukaryota</taxon>
        <taxon>Fungi</taxon>
        <taxon>Dikarya</taxon>
        <taxon>Ascomycota</taxon>
        <taxon>Saccharomycotina</taxon>
        <taxon>Pichiomycetes</taxon>
        <taxon>Debaryomycetaceae</taxon>
        <taxon>Meyerozyma</taxon>
    </lineage>
</organism>
<dbReference type="RefSeq" id="XP_001484798.2">
    <property type="nucleotide sequence ID" value="XM_001484748.1"/>
</dbReference>
<keyword evidence="8" id="KW-0175">Coiled coil</keyword>
<dbReference type="STRING" id="294746.A5DGX7"/>
<protein>
    <recommendedName>
        <fullName evidence="7">Kinesin-like protein</fullName>
    </recommendedName>
</protein>
<feature type="domain" description="Kinesin motor" evidence="9">
    <location>
        <begin position="498"/>
        <end position="843"/>
    </location>
</feature>
<dbReference type="SMART" id="SM00129">
    <property type="entry name" value="KISc"/>
    <property type="match status" value="1"/>
</dbReference>
<evidence type="ECO:0000256" key="6">
    <source>
        <dbReference type="PROSITE-ProRule" id="PRU00283"/>
    </source>
</evidence>
<accession>A5DGX7</accession>
<dbReference type="EMBL" id="CH408157">
    <property type="protein sequence ID" value="EDK38429.2"/>
    <property type="molecule type" value="Genomic_DNA"/>
</dbReference>
<dbReference type="KEGG" id="pgu:PGUG_02528"/>
<dbReference type="PANTHER" id="PTHR47972">
    <property type="entry name" value="KINESIN-LIKE PROTEIN KLP-3"/>
    <property type="match status" value="1"/>
</dbReference>
<dbReference type="GO" id="GO:0005524">
    <property type="term" value="F:ATP binding"/>
    <property type="evidence" value="ECO:0007669"/>
    <property type="project" value="UniProtKB-UniRule"/>
</dbReference>
<dbReference type="AlphaFoldDB" id="A5DGX7"/>
<dbReference type="GeneID" id="5127083"/>
<dbReference type="InterPro" id="IPR036961">
    <property type="entry name" value="Kinesin_motor_dom_sf"/>
</dbReference>
<dbReference type="InParanoid" id="A5DGX7"/>
<comment type="similarity">
    <text evidence="1">Belongs to the TRAFAC class myosin-kinesin ATPase superfamily. Kinesin family. KIN-14 subfamily.</text>
</comment>
<dbReference type="Proteomes" id="UP000001997">
    <property type="component" value="Unassembled WGS sequence"/>
</dbReference>
<evidence type="ECO:0000256" key="1">
    <source>
        <dbReference type="ARBA" id="ARBA00010899"/>
    </source>
</evidence>
<evidence type="ECO:0000256" key="8">
    <source>
        <dbReference type="SAM" id="Coils"/>
    </source>
</evidence>
<proteinExistence type="inferred from homology"/>
<dbReference type="HOGENOM" id="CLU_001485_12_4_1"/>
<dbReference type="VEuPathDB" id="FungiDB:PGUG_02528"/>
<evidence type="ECO:0000256" key="7">
    <source>
        <dbReference type="RuleBase" id="RU000394"/>
    </source>
</evidence>
<feature type="coiled-coil region" evidence="8">
    <location>
        <begin position="299"/>
        <end position="345"/>
    </location>
</feature>
<dbReference type="GO" id="GO:0008017">
    <property type="term" value="F:microtubule binding"/>
    <property type="evidence" value="ECO:0007669"/>
    <property type="project" value="InterPro"/>
</dbReference>
<dbReference type="OMA" id="QDERHAM"/>